<feature type="transmembrane region" description="Helical" evidence="2">
    <location>
        <begin position="1639"/>
        <end position="1657"/>
    </location>
</feature>
<accession>A0A9P1FKY4</accession>
<dbReference type="InterPro" id="IPR056770">
    <property type="entry name" value="Piezo_THU9_anchor"/>
</dbReference>
<reference evidence="6 7" key="2">
    <citation type="submission" date="2024-05" db="EMBL/GenBank/DDBJ databases">
        <authorList>
            <person name="Chen Y."/>
            <person name="Shah S."/>
            <person name="Dougan E. K."/>
            <person name="Thang M."/>
            <person name="Chan C."/>
        </authorList>
    </citation>
    <scope>NUCLEOTIDE SEQUENCE [LARGE SCALE GENOMIC DNA]</scope>
</reference>
<evidence type="ECO:0000313" key="6">
    <source>
        <dbReference type="EMBL" id="CAL4767250.1"/>
    </source>
</evidence>
<dbReference type="PANTHER" id="PTHR13167:SF25">
    <property type="entry name" value="PIEZO-TYPE MECHANOSENSITIVE ION CHANNEL COMPONENT"/>
    <property type="match status" value="1"/>
</dbReference>
<dbReference type="GO" id="GO:0042391">
    <property type="term" value="P:regulation of membrane potential"/>
    <property type="evidence" value="ECO:0007669"/>
    <property type="project" value="TreeGrafter"/>
</dbReference>
<feature type="transmembrane region" description="Helical" evidence="2">
    <location>
        <begin position="99"/>
        <end position="118"/>
    </location>
</feature>
<gene>
    <name evidence="5" type="ORF">C1SCF055_LOCUS7855</name>
</gene>
<keyword evidence="2" id="KW-0472">Membrane</keyword>
<feature type="compositionally biased region" description="Polar residues" evidence="1">
    <location>
        <begin position="1436"/>
        <end position="1446"/>
    </location>
</feature>
<evidence type="ECO:0000313" key="7">
    <source>
        <dbReference type="Proteomes" id="UP001152797"/>
    </source>
</evidence>
<dbReference type="Pfam" id="PF12166">
    <property type="entry name" value="Piezo_cap"/>
    <property type="match status" value="1"/>
</dbReference>
<feature type="transmembrane region" description="Helical" evidence="2">
    <location>
        <begin position="1862"/>
        <end position="1883"/>
    </location>
</feature>
<feature type="compositionally biased region" description="Low complexity" evidence="1">
    <location>
        <begin position="1718"/>
        <end position="1734"/>
    </location>
</feature>
<dbReference type="GO" id="GO:0050982">
    <property type="term" value="P:detection of mechanical stimulus"/>
    <property type="evidence" value="ECO:0007669"/>
    <property type="project" value="TreeGrafter"/>
</dbReference>
<dbReference type="GO" id="GO:0008381">
    <property type="term" value="F:mechanosensitive monoatomic ion channel activity"/>
    <property type="evidence" value="ECO:0007669"/>
    <property type="project" value="InterPro"/>
</dbReference>
<dbReference type="InterPro" id="IPR027272">
    <property type="entry name" value="Piezo"/>
</dbReference>
<feature type="transmembrane region" description="Helical" evidence="2">
    <location>
        <begin position="1821"/>
        <end position="1841"/>
    </location>
</feature>
<dbReference type="GO" id="GO:0071260">
    <property type="term" value="P:cellular response to mechanical stimulus"/>
    <property type="evidence" value="ECO:0007669"/>
    <property type="project" value="TreeGrafter"/>
</dbReference>
<feature type="transmembrane region" description="Helical" evidence="2">
    <location>
        <begin position="519"/>
        <end position="540"/>
    </location>
</feature>
<feature type="transmembrane region" description="Helical" evidence="2">
    <location>
        <begin position="1569"/>
        <end position="1592"/>
    </location>
</feature>
<feature type="region of interest" description="Disordered" evidence="1">
    <location>
        <begin position="1403"/>
        <end position="1446"/>
    </location>
</feature>
<keyword evidence="2" id="KW-0812">Transmembrane</keyword>
<dbReference type="OrthoDB" id="248120at2759"/>
<organism evidence="5">
    <name type="scientific">Cladocopium goreaui</name>
    <dbReference type="NCBI Taxonomy" id="2562237"/>
    <lineage>
        <taxon>Eukaryota</taxon>
        <taxon>Sar</taxon>
        <taxon>Alveolata</taxon>
        <taxon>Dinophyceae</taxon>
        <taxon>Suessiales</taxon>
        <taxon>Symbiodiniaceae</taxon>
        <taxon>Cladocopium</taxon>
    </lineage>
</organism>
<dbReference type="EMBL" id="CAMXCT030000524">
    <property type="protein sequence ID" value="CAL4767250.1"/>
    <property type="molecule type" value="Genomic_DNA"/>
</dbReference>
<feature type="transmembrane region" description="Helical" evidence="2">
    <location>
        <begin position="124"/>
        <end position="145"/>
    </location>
</feature>
<feature type="transmembrane region" description="Helical" evidence="2">
    <location>
        <begin position="330"/>
        <end position="353"/>
    </location>
</feature>
<reference evidence="5" key="1">
    <citation type="submission" date="2022-10" db="EMBL/GenBank/DDBJ databases">
        <authorList>
            <person name="Chen Y."/>
            <person name="Dougan E. K."/>
            <person name="Chan C."/>
            <person name="Rhodes N."/>
            <person name="Thang M."/>
        </authorList>
    </citation>
    <scope>NUCLEOTIDE SEQUENCE</scope>
</reference>
<feature type="transmembrane region" description="Helical" evidence="2">
    <location>
        <begin position="552"/>
        <end position="578"/>
    </location>
</feature>
<comment type="caution">
    <text evidence="5">The sequence shown here is derived from an EMBL/GenBank/DDBJ whole genome shotgun (WGS) entry which is preliminary data.</text>
</comment>
<feature type="region of interest" description="Disordered" evidence="1">
    <location>
        <begin position="1706"/>
        <end position="1734"/>
    </location>
</feature>
<feature type="transmembrane region" description="Helical" evidence="2">
    <location>
        <begin position="1781"/>
        <end position="1801"/>
    </location>
</feature>
<dbReference type="InterPro" id="IPR011990">
    <property type="entry name" value="TPR-like_helical_dom_sf"/>
</dbReference>
<evidence type="ECO:0000259" key="4">
    <source>
        <dbReference type="Pfam" id="PF24874"/>
    </source>
</evidence>
<feature type="transmembrane region" description="Helical" evidence="2">
    <location>
        <begin position="1903"/>
        <end position="1922"/>
    </location>
</feature>
<proteinExistence type="predicted"/>
<feature type="transmembrane region" description="Helical" evidence="2">
    <location>
        <begin position="493"/>
        <end position="513"/>
    </location>
</feature>
<dbReference type="Proteomes" id="UP001152797">
    <property type="component" value="Unassembled WGS sequence"/>
</dbReference>
<feature type="domain" description="Piezo THU9 and anchor" evidence="4">
    <location>
        <begin position="1776"/>
        <end position="2039"/>
    </location>
</feature>
<dbReference type="Gene3D" id="1.25.40.10">
    <property type="entry name" value="Tetratricopeptide repeat domain"/>
    <property type="match status" value="2"/>
</dbReference>
<feature type="transmembrane region" description="Helical" evidence="2">
    <location>
        <begin position="2017"/>
        <end position="2041"/>
    </location>
</feature>
<protein>
    <submittedName>
        <fullName evidence="6">Piezo-type mechanosensitive ion channel component</fullName>
    </submittedName>
</protein>
<name>A0A9P1FKY4_9DINO</name>
<keyword evidence="2" id="KW-1133">Transmembrane helix</keyword>
<dbReference type="GO" id="GO:0005261">
    <property type="term" value="F:monoatomic cation channel activity"/>
    <property type="evidence" value="ECO:0007669"/>
    <property type="project" value="TreeGrafter"/>
</dbReference>
<feature type="domain" description="Piezo non-specific cation channel cap" evidence="3">
    <location>
        <begin position="2100"/>
        <end position="2367"/>
    </location>
</feature>
<dbReference type="EMBL" id="CAMXCT020000524">
    <property type="protein sequence ID" value="CAL1133313.1"/>
    <property type="molecule type" value="Genomic_DNA"/>
</dbReference>
<keyword evidence="7" id="KW-1185">Reference proteome</keyword>
<feature type="compositionally biased region" description="Acidic residues" evidence="1">
    <location>
        <begin position="1706"/>
        <end position="1717"/>
    </location>
</feature>
<dbReference type="GO" id="GO:0016020">
    <property type="term" value="C:membrane"/>
    <property type="evidence" value="ECO:0007669"/>
    <property type="project" value="InterPro"/>
</dbReference>
<feature type="transmembrane region" description="Helical" evidence="2">
    <location>
        <begin position="157"/>
        <end position="174"/>
    </location>
</feature>
<evidence type="ECO:0000313" key="5">
    <source>
        <dbReference type="EMBL" id="CAI3979938.1"/>
    </source>
</evidence>
<evidence type="ECO:0000256" key="1">
    <source>
        <dbReference type="SAM" id="MobiDB-lite"/>
    </source>
</evidence>
<dbReference type="InterPro" id="IPR031334">
    <property type="entry name" value="Piezo_cap_dom"/>
</dbReference>
<dbReference type="EMBL" id="CAMXCT010000524">
    <property type="protein sequence ID" value="CAI3979938.1"/>
    <property type="molecule type" value="Genomic_DNA"/>
</dbReference>
<dbReference type="Pfam" id="PF24874">
    <property type="entry name" value="Piezo_THU9_anchor"/>
    <property type="match status" value="1"/>
</dbReference>
<feature type="compositionally biased region" description="Polar residues" evidence="1">
    <location>
        <begin position="1403"/>
        <end position="1413"/>
    </location>
</feature>
<sequence>MQCLLPSNGLAGAGHEAGLSAAPAAEAEPAEAAAEPRETLAARLRRQSRERWQSFCAQSQEQWQNCQGRVSEVTGRLWERAQRSPLLQRCPSKLKVMGFLYRRSSVALILAVFILVGWRGNGVQFYPVNFMMTLQQLLCLLLLALPKEISRRYATRFFIAAACLSILAQLLGFTRWHRMSEEQMYYFGVAPKLGFAWDSVCRDLIIIILAMLEGMLEAPLQPPDSPSLAPELPMEQEMVLLQGASARGSQLPDVWRRALRPQLDPVTEVRQLLLAVPQLAALGIVVICTLEETVWCLPSLAVVGGFYASGGMVKPPMSSNPWQLPERARFWIQVMVISLAVGMLGEMCSALWLPPMAGFSAKPVPDSIALWEMCRNYDPWNPSAPRNITGHAQAQHFEQADWLTQRQRCGRDVVYWMCLECGLRVPKFILFFALCWVLHTSWDRPRSSPDESSEGPGRSKWLQRLCDLIFKYILEPLGCRSESEEEKHSDLKLFMIWVATILCWISIIVAFLWQRTFNIVALGYLWMALMTGSSASNATLYRNPARAILWPARAVGIFNFIVIVACCVSRMFVVGVAIKSPAHAREISTGACTRAITADGRRQHWREAVLLAAAMPTMRIQHDVISYNATITTCERHHWQRALQILHSMPGAHIETDVVGSSSCKGGGWQRTLRSFQALMEVGLQADVTCYNSTLSCLEWSVALTFCSEAVERGMSDIVSHNTCLSRLADDWRHWRLSLWSFGEMPEQGVQPDAISRNAAMKAVEHHWPMALELLAGFPVTAVLPSVVSYGTALSCTGWQAAIPLLQEMRLGKIRSNCYTFASFLTSPEATWRQSLEVLGSMDTTGSLWDLVTCNAVLASATWITWRPALQLLRAMERRALRGDVATHSSALAVLEWQLALVVEERAQVGALQGNQISSVVLLTSFLRPALWQLAIQLSQQSKPSLESCNVLMSCLSQRGRWSASLQLLSSLGRRRLAAFAAVAVDVTSAALGAAGRAKQWRAVLEMSFTNLRCLTTGLSSGPWRSTLALLRSSLQGALELDAAAVSAAMQNCPTAQWRMASELFQAAVERRVPLDLRASSDAARATRVAAPAALEPMAAEPLRSLERLALPSPATLAKMGRPWQSWKEISASHEGCGEPPRHGLDQNDAAWTKKAVHGVDLSAAWMSQLRSVQGPAPGEMQLTRFLSGEQCLHYSKTVGSASSDTWMMGALFQSFGMMKTGGLSEGAFQDVVHCLVFATCLMQRILVERWHQDLRDHFERRKALLDFRAQWYAEKLATSRQVQLSMWDTKRQVLLNKLSRVTQQLNTLRSIWDGQRPAFTEKEEEENHHKARVEHICLKGGVNELLVTGLLKEFTRNCGEQLVQELQTQKRLQAQGIIDKAVVEYLHRRYLRKLKMITSTDEAASKQRLMQESQEEVETLKDSELDGDAPGETEPTVSAASSSALRQRKASEKAMGVTSSFHSEADSYTKDDSKSPAAGGISRFWADLFGAFLDDMLFIRENDETLYEHRKGNSAKLLFLKALLSQSVPALVLCSALQFMAFRSICAGLSVVIVVCALMAFPHVPWTVWVFLQWLNISVIFAKVVFQLPLFCEDGSLDMGSCPSLCREEMPWTALLGLVKTQQNANAPCSLAEPSLSAVLWADVLFSLVLLLVMCASRMGGRFGSTSQILESLKAVEKKNRRMSTHITREILKAASLAEQIEVGADDDDDEEDEELGGNPSGAATPAPGGEEAQGSRWAKMLKHVQAESKKLKETGWQWWKDTVVAPAYVRKPARDLYEIRLSLALTCLAMLIFGWTSMVDSGRSFSTSLKTNNFSGTQVRVLVLFLIMIVVDRALYTWYRGDHGRDGTGNALNSASFKGLLARVVMKILVVVHVILLHCLFIEQWSRKVVRKEKMKSDRSLISMSMLSGFYVLYLTYLALSSLQLKYDVHVMRGGLRFCHSTDIGSMLVFKAYSAIPFLNELRVITDWTVTETSMNLFMWLKLEDAHHSLYRTRLDMEGRALTEPASARPMFEKVYMGVALLLLLLGLLVGPIIFFSALNTFMLVPSVVKSATMSVDVKVEATYGHRALNLYTAVQDYIENHNESSAQDFQKRLLDSEIPISLQDIRFPFASDELWEMSASRQQMIAELINPFLHPDVTVKLRLSYQFHRNSSLPVDGFKEVVVDNSSRADLGRMLTNCLAPVNVSTCPPYFDFTVKDLFPKYLRTGHGQIAAIDFAVDQEETLNYGVTVAFHRGDRKGLPHWRVMTNATGVGGMPISRTDAMRAPEKDSGNQLTFTMASNHVSATQAHAPSRDSRNEKQMSINGLYLGVVLTIGNLFRSIFKDSSKRMIYEEVSDTDLLLDLCDGIYLARVQGNLHAEWMLYHEACPGHGMPHGH</sequence>
<dbReference type="PANTHER" id="PTHR13167">
    <property type="entry name" value="PIEZO-TYPE MECHANOSENSITIVE ION CHANNEL COMPONENT"/>
    <property type="match status" value="1"/>
</dbReference>
<feature type="transmembrane region" description="Helical" evidence="2">
    <location>
        <begin position="1541"/>
        <end position="1562"/>
    </location>
</feature>
<evidence type="ECO:0000259" key="3">
    <source>
        <dbReference type="Pfam" id="PF12166"/>
    </source>
</evidence>
<evidence type="ECO:0000256" key="2">
    <source>
        <dbReference type="SAM" id="Phobius"/>
    </source>
</evidence>